<feature type="transmembrane region" description="Helical" evidence="1">
    <location>
        <begin position="103"/>
        <end position="127"/>
    </location>
</feature>
<name>W5IHS2_SCAIO</name>
<keyword evidence="1" id="KW-1133">Transmembrane helix</keyword>
<proteinExistence type="predicted"/>
<gene>
    <name evidence="2" type="ORF">HMPREF9020_00151</name>
</gene>
<dbReference type="HOGENOM" id="CLU_986405_0_0_11"/>
<feature type="transmembrane region" description="Helical" evidence="1">
    <location>
        <begin position="270"/>
        <end position="294"/>
    </location>
</feature>
<dbReference type="EMBL" id="ADCX01000002">
    <property type="protein sequence ID" value="EFG26532.2"/>
    <property type="molecule type" value="Genomic_DNA"/>
</dbReference>
<evidence type="ECO:0000313" key="2">
    <source>
        <dbReference type="EMBL" id="EFG26532.2"/>
    </source>
</evidence>
<comment type="caution">
    <text evidence="2">The sequence shown here is derived from an EMBL/GenBank/DDBJ whole genome shotgun (WGS) entry which is preliminary data.</text>
</comment>
<reference evidence="2 3" key="1">
    <citation type="submission" date="2012-01" db="EMBL/GenBank/DDBJ databases">
        <title>The Genome Sequence of Scardovia inopinata F0304.</title>
        <authorList>
            <consortium name="The Broad Institute Genome Sequencing Platform"/>
            <person name="Ward D."/>
            <person name="Earl A."/>
            <person name="Feldgarden M."/>
            <person name="Gevers D."/>
            <person name="Young S."/>
            <person name="Zeng Q."/>
            <person name="Koehrsen M."/>
            <person name="Alvarado L."/>
            <person name="Berlin A.M."/>
            <person name="Borenstein D."/>
            <person name="Chapman S.B."/>
            <person name="Chen Z."/>
            <person name="Engels R."/>
            <person name="Freedman E."/>
            <person name="Gellesch M."/>
            <person name="Goldberg J."/>
            <person name="Griggs A."/>
            <person name="Gujja S."/>
            <person name="Heilman E.R."/>
            <person name="Heiman D.I."/>
            <person name="Hepburn T.A."/>
            <person name="Howarth C."/>
            <person name="Jen D."/>
            <person name="Larson L."/>
            <person name="Mehta T."/>
            <person name="Park D."/>
            <person name="Pearson M."/>
            <person name="Richards J."/>
            <person name="Roberts A."/>
            <person name="Saif S."/>
            <person name="Shea T.D."/>
            <person name="Shenoy N."/>
            <person name="Sisk P."/>
            <person name="Stolte C."/>
            <person name="Sykes S.N."/>
            <person name="Walk T."/>
            <person name="White J."/>
            <person name="Yandava C."/>
            <person name="Izard J."/>
            <person name="Baranova O.V."/>
            <person name="Blanton J.M."/>
            <person name="Tanner A.C."/>
            <person name="Dewhirst F."/>
            <person name="Haas B."/>
            <person name="Nusbaum C."/>
            <person name="Birren B."/>
        </authorList>
    </citation>
    <scope>NUCLEOTIDE SEQUENCE [LARGE SCALE GENOMIC DNA]</scope>
    <source>
        <strain evidence="2 3">F0304</strain>
    </source>
</reference>
<keyword evidence="1" id="KW-0472">Membrane</keyword>
<feature type="transmembrane region" description="Helical" evidence="1">
    <location>
        <begin position="47"/>
        <end position="65"/>
    </location>
</feature>
<dbReference type="Proteomes" id="UP000005777">
    <property type="component" value="Unassembled WGS sequence"/>
</dbReference>
<evidence type="ECO:0000256" key="1">
    <source>
        <dbReference type="SAM" id="Phobius"/>
    </source>
</evidence>
<feature type="transmembrane region" description="Helical" evidence="1">
    <location>
        <begin position="72"/>
        <end position="97"/>
    </location>
</feature>
<sequence length="298" mass="32415">MFTQAVKFAGRRGLILTAAVLFAVTVILPLVVSLISFSYNPYTEPGIVYLGYTAVTALTACIICIKYPRLRMAGFIGAVTAAGILLAGIVLTIVLAWGLRDFLFYLLFDLGANLLALLMGSGLGCLIRFAAADASAVNPPYRTNISHLAVWALTGKDLSAQEYAHCDSRLKSWGKILRQKLQKIRPLHALILIIGLLLLYPGSALLGLHNSALIRNNIWRILVLTACLVLFIFFFMGLKKHTLRPYIILLFFNALASSITYLYPSGGEPFFAGSIAVLFGTFGLAMGLTVVALAKQQR</sequence>
<dbReference type="AlphaFoldDB" id="W5IHS2"/>
<feature type="transmembrane region" description="Helical" evidence="1">
    <location>
        <begin position="187"/>
        <end position="206"/>
    </location>
</feature>
<keyword evidence="1" id="KW-0812">Transmembrane</keyword>
<dbReference type="RefSeq" id="WP_040590372.1">
    <property type="nucleotide sequence ID" value="NZ_GG770225.1"/>
</dbReference>
<feature type="transmembrane region" description="Helical" evidence="1">
    <location>
        <begin position="218"/>
        <end position="238"/>
    </location>
</feature>
<protein>
    <submittedName>
        <fullName evidence="2">Uncharacterized protein</fullName>
    </submittedName>
</protein>
<keyword evidence="3" id="KW-1185">Reference proteome</keyword>
<feature type="transmembrane region" description="Helical" evidence="1">
    <location>
        <begin position="12"/>
        <end position="35"/>
    </location>
</feature>
<organism evidence="2 3">
    <name type="scientific">Scardovia inopinata F0304</name>
    <dbReference type="NCBI Taxonomy" id="641146"/>
    <lineage>
        <taxon>Bacteria</taxon>
        <taxon>Bacillati</taxon>
        <taxon>Actinomycetota</taxon>
        <taxon>Actinomycetes</taxon>
        <taxon>Bifidobacteriales</taxon>
        <taxon>Bifidobacteriaceae</taxon>
        <taxon>Scardovia</taxon>
    </lineage>
</organism>
<feature type="transmembrane region" description="Helical" evidence="1">
    <location>
        <begin position="245"/>
        <end position="264"/>
    </location>
</feature>
<accession>W5IHS2</accession>
<evidence type="ECO:0000313" key="3">
    <source>
        <dbReference type="Proteomes" id="UP000005777"/>
    </source>
</evidence>